<dbReference type="InterPro" id="IPR011990">
    <property type="entry name" value="TPR-like_helical_dom_sf"/>
</dbReference>
<reference evidence="2" key="1">
    <citation type="journal article" date="2015" name="Nature">
        <title>Complex archaea that bridge the gap between prokaryotes and eukaryotes.</title>
        <authorList>
            <person name="Spang A."/>
            <person name="Saw J.H."/>
            <person name="Jorgensen S.L."/>
            <person name="Zaremba-Niedzwiedzka K."/>
            <person name="Martijn J."/>
            <person name="Lind A.E."/>
            <person name="van Eijk R."/>
            <person name="Schleper C."/>
            <person name="Guy L."/>
            <person name="Ettema T.J."/>
        </authorList>
    </citation>
    <scope>NUCLEOTIDE SEQUENCE</scope>
</reference>
<feature type="region of interest" description="Disordered" evidence="1">
    <location>
        <begin position="55"/>
        <end position="87"/>
    </location>
</feature>
<comment type="caution">
    <text evidence="2">The sequence shown here is derived from an EMBL/GenBank/DDBJ whole genome shotgun (WGS) entry which is preliminary data.</text>
</comment>
<evidence type="ECO:0008006" key="3">
    <source>
        <dbReference type="Google" id="ProtNLM"/>
    </source>
</evidence>
<sequence>MRHITILLLTILIVGYSGLTWAATCEYCYQLISKGEKYCEECKLRSEPIRDLPGVTSEEEQIVDTPKPSEEQIIDTPEPSEEQIVDTPEPSSYLYGIEPVEEYIRPVRDIEVANYLFQDGKMYKKSLWFFNKSSKLLSAIKRFKMIIKDYGESDKIDDSAYELARIYNGFYFKDYKGAAHYYVKCYEWNPDTDKPARYMAGRVYDKHLKDYPKAIQNYEMALQTCRVERYRKKAQKRLDKLREKGF</sequence>
<gene>
    <name evidence="2" type="ORF">LCGC14_2297580</name>
</gene>
<protein>
    <recommendedName>
        <fullName evidence="3">Outer membrane lipoprotein BamD-like domain-containing protein</fullName>
    </recommendedName>
</protein>
<dbReference type="Gene3D" id="1.25.40.10">
    <property type="entry name" value="Tetratricopeptide repeat domain"/>
    <property type="match status" value="1"/>
</dbReference>
<proteinExistence type="predicted"/>
<evidence type="ECO:0000313" key="2">
    <source>
        <dbReference type="EMBL" id="KKL51230.1"/>
    </source>
</evidence>
<dbReference type="SUPFAM" id="SSF81901">
    <property type="entry name" value="HCP-like"/>
    <property type="match status" value="1"/>
</dbReference>
<dbReference type="EMBL" id="LAZR01032322">
    <property type="protein sequence ID" value="KKL51230.1"/>
    <property type="molecule type" value="Genomic_DNA"/>
</dbReference>
<accession>A0A0F9F1U3</accession>
<evidence type="ECO:0000256" key="1">
    <source>
        <dbReference type="SAM" id="MobiDB-lite"/>
    </source>
</evidence>
<dbReference type="AlphaFoldDB" id="A0A0F9F1U3"/>
<organism evidence="2">
    <name type="scientific">marine sediment metagenome</name>
    <dbReference type="NCBI Taxonomy" id="412755"/>
    <lineage>
        <taxon>unclassified sequences</taxon>
        <taxon>metagenomes</taxon>
        <taxon>ecological metagenomes</taxon>
    </lineage>
</organism>
<name>A0A0F9F1U3_9ZZZZ</name>